<evidence type="ECO:0000256" key="3">
    <source>
        <dbReference type="ARBA" id="ARBA00023163"/>
    </source>
</evidence>
<feature type="domain" description="HTH tetR-type" evidence="6">
    <location>
        <begin position="36"/>
        <end position="96"/>
    </location>
</feature>
<feature type="DNA-binding region" description="H-T-H motif" evidence="4">
    <location>
        <begin position="59"/>
        <end position="78"/>
    </location>
</feature>
<dbReference type="SUPFAM" id="SSF46689">
    <property type="entry name" value="Homeodomain-like"/>
    <property type="match status" value="1"/>
</dbReference>
<sequence>MDNEPVTKETETHAAETAAGAAEDRPARRTGGRPRRLELETIVATARRILEEEGTAALSMRRLAKEVGSTPMALYRHVRDKDELLQLVLSGMARTRPRPQLPGDPRERVYAAALYMHRTLEELPWVVEVLSLGELTDRDALWMVEEIIESAMACGQDERRAVHTYRSIWHYVLGTLVFRAALTRRAEAPGRRAAFPALLADADPSELPRLAALANRWDGITDAYDVSEELRAVVAGLLGRDTGPGSG</sequence>
<keyword evidence="1" id="KW-0805">Transcription regulation</keyword>
<evidence type="ECO:0000313" key="7">
    <source>
        <dbReference type="EMBL" id="MBL1099362.1"/>
    </source>
</evidence>
<dbReference type="InterPro" id="IPR001647">
    <property type="entry name" value="HTH_TetR"/>
</dbReference>
<feature type="region of interest" description="Disordered" evidence="5">
    <location>
        <begin position="1"/>
        <end position="35"/>
    </location>
</feature>
<dbReference type="EMBL" id="JAERRF010000013">
    <property type="protein sequence ID" value="MBL1099362.1"/>
    <property type="molecule type" value="Genomic_DNA"/>
</dbReference>
<dbReference type="Pfam" id="PF02909">
    <property type="entry name" value="TetR_C_1"/>
    <property type="match status" value="1"/>
</dbReference>
<evidence type="ECO:0000256" key="4">
    <source>
        <dbReference type="PROSITE-ProRule" id="PRU00335"/>
    </source>
</evidence>
<dbReference type="PANTHER" id="PTHR30055">
    <property type="entry name" value="HTH-TYPE TRANSCRIPTIONAL REGULATOR RUTR"/>
    <property type="match status" value="1"/>
</dbReference>
<protein>
    <submittedName>
        <fullName evidence="7">TetR/AcrR family transcriptional regulator</fullName>
    </submittedName>
</protein>
<dbReference type="InterPro" id="IPR004111">
    <property type="entry name" value="Repressor_TetR_C"/>
</dbReference>
<dbReference type="InterPro" id="IPR009057">
    <property type="entry name" value="Homeodomain-like_sf"/>
</dbReference>
<dbReference type="InterPro" id="IPR050109">
    <property type="entry name" value="HTH-type_TetR-like_transc_reg"/>
</dbReference>
<comment type="caution">
    <text evidence="7">The sequence shown here is derived from an EMBL/GenBank/DDBJ whole genome shotgun (WGS) entry which is preliminary data.</text>
</comment>
<keyword evidence="3" id="KW-0804">Transcription</keyword>
<dbReference type="Pfam" id="PF00440">
    <property type="entry name" value="TetR_N"/>
    <property type="match status" value="1"/>
</dbReference>
<evidence type="ECO:0000256" key="1">
    <source>
        <dbReference type="ARBA" id="ARBA00023015"/>
    </source>
</evidence>
<dbReference type="PROSITE" id="PS50977">
    <property type="entry name" value="HTH_TETR_2"/>
    <property type="match status" value="1"/>
</dbReference>
<evidence type="ECO:0000256" key="2">
    <source>
        <dbReference type="ARBA" id="ARBA00023125"/>
    </source>
</evidence>
<gene>
    <name evidence="7" type="ORF">JK363_22380</name>
</gene>
<dbReference type="Proteomes" id="UP000634229">
    <property type="component" value="Unassembled WGS sequence"/>
</dbReference>
<dbReference type="PANTHER" id="PTHR30055:SF151">
    <property type="entry name" value="TRANSCRIPTIONAL REGULATORY PROTEIN"/>
    <property type="match status" value="1"/>
</dbReference>
<keyword evidence="8" id="KW-1185">Reference proteome</keyword>
<dbReference type="PRINTS" id="PR00455">
    <property type="entry name" value="HTHTETR"/>
</dbReference>
<accession>A0ABS1NGY0</accession>
<organism evidence="7 8">
    <name type="scientific">Streptomyces coffeae</name>
    <dbReference type="NCBI Taxonomy" id="621382"/>
    <lineage>
        <taxon>Bacteria</taxon>
        <taxon>Bacillati</taxon>
        <taxon>Actinomycetota</taxon>
        <taxon>Actinomycetes</taxon>
        <taxon>Kitasatosporales</taxon>
        <taxon>Streptomycetaceae</taxon>
        <taxon>Streptomyces</taxon>
    </lineage>
</organism>
<evidence type="ECO:0000259" key="6">
    <source>
        <dbReference type="PROSITE" id="PS50977"/>
    </source>
</evidence>
<dbReference type="Gene3D" id="1.10.357.10">
    <property type="entry name" value="Tetracycline Repressor, domain 2"/>
    <property type="match status" value="1"/>
</dbReference>
<keyword evidence="2 4" id="KW-0238">DNA-binding</keyword>
<evidence type="ECO:0000313" key="8">
    <source>
        <dbReference type="Proteomes" id="UP000634229"/>
    </source>
</evidence>
<dbReference type="SUPFAM" id="SSF48498">
    <property type="entry name" value="Tetracyclin repressor-like, C-terminal domain"/>
    <property type="match status" value="1"/>
</dbReference>
<reference evidence="7 8" key="1">
    <citation type="submission" date="2021-01" db="EMBL/GenBank/DDBJ databases">
        <title>WGS of actinomycetes isolated from Thailand.</title>
        <authorList>
            <person name="Thawai C."/>
        </authorList>
    </citation>
    <scope>NUCLEOTIDE SEQUENCE [LARGE SCALE GENOMIC DNA]</scope>
    <source>
        <strain evidence="7 8">CA1R205</strain>
    </source>
</reference>
<dbReference type="InterPro" id="IPR036271">
    <property type="entry name" value="Tet_transcr_reg_TetR-rel_C_sf"/>
</dbReference>
<name>A0ABS1NGY0_9ACTN</name>
<feature type="compositionally biased region" description="Basic and acidic residues" evidence="5">
    <location>
        <begin position="1"/>
        <end position="14"/>
    </location>
</feature>
<dbReference type="RefSeq" id="WP_201876782.1">
    <property type="nucleotide sequence ID" value="NZ_JAERRF010000013.1"/>
</dbReference>
<proteinExistence type="predicted"/>
<evidence type="ECO:0000256" key="5">
    <source>
        <dbReference type="SAM" id="MobiDB-lite"/>
    </source>
</evidence>